<proteinExistence type="predicted"/>
<reference evidence="2 3" key="1">
    <citation type="submission" date="2016-06" db="EMBL/GenBank/DDBJ databases">
        <title>Evolution of pathogenesis and genome organization in the Tremellales.</title>
        <authorList>
            <person name="Cuomo C."/>
            <person name="Litvintseva A."/>
            <person name="Heitman J."/>
            <person name="Chen Y."/>
            <person name="Sun S."/>
            <person name="Springer D."/>
            <person name="Dromer F."/>
            <person name="Young S."/>
            <person name="Zeng Q."/>
            <person name="Chapman S."/>
            <person name="Gujja S."/>
            <person name="Saif S."/>
            <person name="Birren B."/>
        </authorList>
    </citation>
    <scope>NUCLEOTIDE SEQUENCE [LARGE SCALE GENOMIC DNA]</scope>
    <source>
        <strain evidence="2 3">CBS 7118</strain>
    </source>
</reference>
<evidence type="ECO:0000313" key="3">
    <source>
        <dbReference type="Proteomes" id="UP000094819"/>
    </source>
</evidence>
<protein>
    <submittedName>
        <fullName evidence="2">Uncharacterized protein</fullName>
    </submittedName>
</protein>
<feature type="compositionally biased region" description="Pro residues" evidence="1">
    <location>
        <begin position="17"/>
        <end position="27"/>
    </location>
</feature>
<dbReference type="EMBL" id="AWGH01000007">
    <property type="protein sequence ID" value="ODO00793.1"/>
    <property type="molecule type" value="Genomic_DNA"/>
</dbReference>
<evidence type="ECO:0000313" key="2">
    <source>
        <dbReference type="EMBL" id="ODO00793.1"/>
    </source>
</evidence>
<feature type="region of interest" description="Disordered" evidence="1">
    <location>
        <begin position="1"/>
        <end position="112"/>
    </location>
</feature>
<feature type="compositionally biased region" description="Polar residues" evidence="1">
    <location>
        <begin position="46"/>
        <end position="60"/>
    </location>
</feature>
<organism evidence="2 3">
    <name type="scientific">Cryptococcus wingfieldii CBS 7118</name>
    <dbReference type="NCBI Taxonomy" id="1295528"/>
    <lineage>
        <taxon>Eukaryota</taxon>
        <taxon>Fungi</taxon>
        <taxon>Dikarya</taxon>
        <taxon>Basidiomycota</taxon>
        <taxon>Agaricomycotina</taxon>
        <taxon>Tremellomycetes</taxon>
        <taxon>Tremellales</taxon>
        <taxon>Cryptococcaceae</taxon>
        <taxon>Cryptococcus</taxon>
    </lineage>
</organism>
<sequence>MARNRQRILSSSSSELSPPPPSSPPPTPKRDPEDSYEEATEVDTPPSLTAESYKGTSNSQTKEEKGERSLSKKATLVFSSQVLQPSPGGGDSEVAIDDKSFPAGQTSEKTVNGSSVLIDRSSSSTIAVISRKPSQGLFSSSIPAPLPPSPLTRQTFDEATEIGTPPSHDAPSSPTPRRAPIHLPLPSSSPDKGHTVFDIQGLVISPRDTLPFTLDDLPTCPKPIYPIAKHRGVFQFGLPSNLEECREAWDSLWDEDVWSDRSFRTVSSTKHRRLLKNVEQKKDGAVEELDAFKAHRARLHRWLISVCRPLWTVLSGGNHGTMEAGDIGFNGLLAEEIWGNRGKQLHKYLATISTYRTDMEYIFPKMHWTILKLQTHDLGWDFSIGQPKDAFKDRCLANLLSNEKLKKLLEKIIHQGACLLFYSGWSHRDCLEEGAVRFGHKAVHDYLRDAFLEEGVWEQARVNDFERQWMVPEQKDHRLRPLLLDTNRKDPSLAQELARAIVERYKEARDVGEEISIEKVSPGQKIHARGGRVLHPFAPVYGRFNRQSNEVDPAAADFFKFDRNLRRHARSEGNSFFESRLPPVAKGSSQFRGKDWDHVHDAKMVTAGLVVELPNLINTVDDAFCGLMLPKLQEARLTIPNLRRRLLSIATSLSPSDLPTKALSAPRGGAARSGLEGITSGFVYLVPTESQKDAMVLQVATEIREVEERNRQDLAPVDLEAGFEAVGKLFERDWTAGSGLVKDDAELVLTFLDDLYVHPSLQAPQPRASYSLSQVSSVVCRLFMRVAHHFSSRANEEIAMDFLELAFDVLFLGIHMQTPVFGGAWLDLRIAKIGEKAWDVKGVRELPAVVARLVVDLVAVDINLSVLCSRHWRSPGSKTNATVRLSWRSVLGDDAKNLPAIHAKFIHHLIQDQDRICGIGHCYELLTYDPRQRIFIKGQSNPSRKSFVSVQQHVPRGNVDLGDGMPSFPSFDCAWVIGCSPYSQSVTICVSRYVQIIHTTQRKAGGKGHDGVLARSSLRFNINMTSASESQDRKVELVDDEDEDQVLRPGAAEDDEDEYWEAEGRGRRSMDDLEERVVVEGSSKDHQVSSLVPGSELRRQGKPEKSKRKATPEFSTETTNADPTEVGSKTNLLAVQIRTRKGLKPDVPPLDYYYDKL</sequence>
<comment type="caution">
    <text evidence="2">The sequence shown here is derived from an EMBL/GenBank/DDBJ whole genome shotgun (WGS) entry which is preliminary data.</text>
</comment>
<feature type="compositionally biased region" description="Basic and acidic residues" evidence="1">
    <location>
        <begin position="1062"/>
        <end position="1087"/>
    </location>
</feature>
<feature type="region of interest" description="Disordered" evidence="1">
    <location>
        <begin position="1029"/>
        <end position="1130"/>
    </location>
</feature>
<gene>
    <name evidence="2" type="ORF">L198_03120</name>
</gene>
<dbReference type="AlphaFoldDB" id="A0A1E3JJ01"/>
<dbReference type="OrthoDB" id="10329611at2759"/>
<evidence type="ECO:0000256" key="1">
    <source>
        <dbReference type="SAM" id="MobiDB-lite"/>
    </source>
</evidence>
<feature type="compositionally biased region" description="Acidic residues" evidence="1">
    <location>
        <begin position="1052"/>
        <end position="1061"/>
    </location>
</feature>
<feature type="compositionally biased region" description="Polar residues" evidence="1">
    <location>
        <begin position="103"/>
        <end position="112"/>
    </location>
</feature>
<feature type="region of interest" description="Disordered" evidence="1">
    <location>
        <begin position="160"/>
        <end position="192"/>
    </location>
</feature>
<dbReference type="GeneID" id="30192333"/>
<accession>A0A1E3JJ01</accession>
<feature type="compositionally biased region" description="Basic and acidic residues" evidence="1">
    <location>
        <begin position="61"/>
        <end position="70"/>
    </location>
</feature>
<name>A0A1E3JJ01_9TREE</name>
<dbReference type="Proteomes" id="UP000094819">
    <property type="component" value="Unassembled WGS sequence"/>
</dbReference>
<feature type="compositionally biased region" description="Polar residues" evidence="1">
    <location>
        <begin position="1113"/>
        <end position="1130"/>
    </location>
</feature>
<dbReference type="RefSeq" id="XP_019032985.1">
    <property type="nucleotide sequence ID" value="XM_019175253.1"/>
</dbReference>
<keyword evidence="3" id="KW-1185">Reference proteome</keyword>